<dbReference type="InterPro" id="IPR000421">
    <property type="entry name" value="FA58C"/>
</dbReference>
<dbReference type="CDD" id="cd00037">
    <property type="entry name" value="CLECT"/>
    <property type="match status" value="2"/>
</dbReference>
<evidence type="ECO:0000256" key="11">
    <source>
        <dbReference type="PROSITE-ProRule" id="PRU00152"/>
    </source>
</evidence>
<dbReference type="InterPro" id="IPR001304">
    <property type="entry name" value="C-type_lectin-like"/>
</dbReference>
<evidence type="ECO:0000256" key="8">
    <source>
        <dbReference type="ARBA" id="ARBA00022989"/>
    </source>
</evidence>
<dbReference type="InterPro" id="IPR016186">
    <property type="entry name" value="C-type_lectin-like/link_sf"/>
</dbReference>
<evidence type="ECO:0000256" key="10">
    <source>
        <dbReference type="ARBA" id="ARBA00023157"/>
    </source>
</evidence>
<dbReference type="GO" id="GO:0016020">
    <property type="term" value="C:membrane"/>
    <property type="evidence" value="ECO:0007669"/>
    <property type="project" value="UniProtKB-SubCell"/>
</dbReference>
<dbReference type="Gene3D" id="2.60.60.20">
    <property type="entry name" value="PLAT/LH2 domain"/>
    <property type="match status" value="1"/>
</dbReference>
<dbReference type="Gene3D" id="2.60.120.260">
    <property type="entry name" value="Galactose-binding domain-like"/>
    <property type="match status" value="7"/>
</dbReference>
<feature type="transmembrane region" description="Helical" evidence="12">
    <location>
        <begin position="5102"/>
        <end position="5122"/>
    </location>
</feature>
<dbReference type="GO" id="GO:0050982">
    <property type="term" value="P:detection of mechanical stimulus"/>
    <property type="evidence" value="ECO:0007669"/>
    <property type="project" value="TreeGrafter"/>
</dbReference>
<dbReference type="InterPro" id="IPR008979">
    <property type="entry name" value="Galactose-bd-like_sf"/>
</dbReference>
<dbReference type="Gene3D" id="3.10.100.10">
    <property type="entry name" value="Mannose-Binding Protein A, subunit A"/>
    <property type="match status" value="3"/>
</dbReference>
<dbReference type="PROSITE" id="PS50022">
    <property type="entry name" value="FA58C_3"/>
    <property type="match status" value="3"/>
</dbReference>
<feature type="transmembrane region" description="Helical" evidence="12">
    <location>
        <begin position="5742"/>
        <end position="5769"/>
    </location>
</feature>
<dbReference type="SUPFAM" id="SSF56496">
    <property type="entry name" value="Fibrinogen C-terminal domain-like"/>
    <property type="match status" value="1"/>
</dbReference>
<dbReference type="SMART" id="SM00607">
    <property type="entry name" value="FTP"/>
    <property type="match status" value="1"/>
</dbReference>
<evidence type="ECO:0000259" key="15">
    <source>
        <dbReference type="PROSITE" id="PS50095"/>
    </source>
</evidence>
<evidence type="ECO:0000259" key="13">
    <source>
        <dbReference type="PROSITE" id="PS50022"/>
    </source>
</evidence>
<dbReference type="SMART" id="SM00308">
    <property type="entry name" value="LH2"/>
    <property type="match status" value="1"/>
</dbReference>
<comment type="subcellular location">
    <subcellularLocation>
        <location evidence="1">Membrane</location>
        <topology evidence="1">Multi-pass membrane protein</topology>
    </subcellularLocation>
</comment>
<feature type="domain" description="C-type lectin" evidence="14">
    <location>
        <begin position="1185"/>
        <end position="1304"/>
    </location>
</feature>
<dbReference type="SUPFAM" id="SSF56436">
    <property type="entry name" value="C-type lectin-like"/>
    <property type="match status" value="3"/>
</dbReference>
<dbReference type="Pfam" id="PF00059">
    <property type="entry name" value="Lectin_C"/>
    <property type="match status" value="2"/>
</dbReference>
<dbReference type="InterPro" id="IPR006585">
    <property type="entry name" value="FTP1"/>
</dbReference>
<evidence type="ECO:0000256" key="5">
    <source>
        <dbReference type="ARBA" id="ARBA00022729"/>
    </source>
</evidence>
<comment type="similarity">
    <text evidence="2">Belongs to the polycystin family.</text>
</comment>
<dbReference type="SUPFAM" id="SSF57414">
    <property type="entry name" value="Hairpin loop containing domain-like"/>
    <property type="match status" value="1"/>
</dbReference>
<evidence type="ECO:0000313" key="17">
    <source>
        <dbReference type="EMBL" id="CAD5126282.1"/>
    </source>
</evidence>
<sequence length="6071" mass="697591">MYINGDCFKSKIFVTAHVDSAELLDDEASIIYQYECENHQIEICTDENIIHSKNYPDNYFASSSFYPNYEAYKGKFFDWDNPFVTQAFKAGASDTNIWFQIQLESLKAMDKYTIKGGGMAEKHFITSHYAAYSADCVHFMYLNNVELRRSLIRGPYKWDEARVVNFHYRAIKCFRIMPKSWVGSPTMTIKFEICNADFDKQWTIIPLGMGDGTINDYQITASEVYKGDNYTEYYAVHLARKGSQRKDFSFQKPCWYIKDTDSWFLISLIKKSVIVAIGMEPVEECNGIIEDFSVIVTSSLKSINEEVNSPYMTFLNESNIIYELPKALVGLYICIKPHTWVGDGGMAFEVYGSSESKDSKELIHTKLSNCIQLSASFDTYPFLNISMGIIEQKLQAMTYIEYSSHVVLTEVKITIEAGYDKPEYSISFLRAPNEWMLMKYNTENVSSTETILYLQRKQVFRKFRIGSLKSSVETLPDCLFVEAKGEVVESCPPSTAYYDNHCYYTLPGTIAGVEGLLKACGKSFGEDIGFLAQMSSAKEALFASNLIRDINNIPYNTSIIGYYRNESNEVNPYYQSQNPSYKWEWLHGANTNFSFWTYDIKDIPTDKSCAMLNSFNDGKWETTDCNKHHQYLCKFQYSPSSTGKKVLWEYLPETAYESYMVFGSFKVTSVTECMYRSLQLGGPGFSISSDGQNCKVPTQYNIKVDKESNIWSSYIFEDNCEYPLIGGSAGLSLDNISVEATVQASANLSNLRFTNELDEVVTGFYQIPNDYSTFITFDFKQQMKINRLAIQTSGDPNVDYIDSFYLHYIQEDSLWQTARGKRGGKLIFKAAGKSNEEKDVFIKPQLYPYKLAFSLANFSGSPLLKLEFYGCQKVQYLIPKEDVGSLKSDNFAFRISQLAVTSYRPENNSINDIHHGCQSIYGSGDGSFSTQSLTTDDFWMYTLPTDFSLVGISTEGHCTEHNFLTSLIIKYKLSNSFADVFYLKDGEQTKIFDIQEHSGRWYLGLVEPYPTSSSFAFQLANKQANRYAITMELYLQQKNLGRLRLGPFTSSTVTFSSSTSTSRHKISWIDYYSPWVHADDDTSPWIRYDLTNLYLIQRVFLRDSRTFSTNDCKNYRIHIWQYKGDNKTEIPFTCSKFDSSRKKVTFFPHLLVNAIQFTFINDSIYLILMVYGMRADQCPPGAVRNFDKCYTITDVTDNRTRAENLCKTGFSWNGPGSLIMPKTSLERNFANMLLYYKGFKNAKYHVGMKKVSAGNYVWDDGETVENYIPRTYDYSINSDDGSCVVASRFFNDVDCSTKAYTICETPAQVVTSCHQVWSVRRGESTRPPSYSREMHDLRMCLGLCKDPICKGVSYVPREYGLTTCRIFNSATPHEELVVNSGSSIVLFDYSCLSDGVHRLLPEGNETESNFGVTSKFYNAVTKNYYLDYSSMGNEGATCLKDLPCFIQIEFKQTYEFFGFVTHSTIGEGNDRHYTKKAYVQYQTDRNFLWNFHKNEALNQVVDFVIQDELNFHSYHELLPTRKGISFRMVAEESFNNASLSLQIYGKKAIASGTIKKCSYRIGLEHSNVILDHQIYTNSTHTDPTTSLKDIRLNSNPSSKDSLGCWGPLVNNSAYVEIDLGYIFNVTGLISQSCSKLSNFVYKFRISYRVDTREEWSEQTLSIFKKYIQNAEYHSFFDAIRARYVRIQPLEYDVKNAFRIELLGCMDQAEVIRGPPFSLLHPKGIRVDSNIIGEVVAWEEIDHTTPLICPNQTDKDLVLSIDFKEIYTITGFRVSTGKEGEVRFNLEYTFKVTEWKTFNGGFDQIINSTSNIQDIHFGRPIILRYLNLVLKNDNQFCFKLTFNGMRSGPCPSGFVEYGSSCINFLNRPSSKEGVQKVCEGVNWYGKSSLVSPKTDQFFHMFLSSLSFGLSFTPFIGLNETASKYYWDDGSVIPDDYEMVFKKPLSISGDCFVYNDGALDKRDCSLENGLVCETESAANDTTMPLYMWTVRRHVAPTDSQTFQNFTIVENTNYDCLKLCEEETSFECLSFTTDLAASECKIYADNTQNPQFQLKTSPNLFFFEKLTQISCPPLIQSSAFGVMWNVSSEQSPTTSKLQLPFYKRSSTSGLYWQAEASDSQPWLLVYFSSEITLTGIVLQGSGRTDEDNYITEFTIKKSMDNIDWKDIEPTSGNGNIFKGLTDPYFARVYLFTKRIKAKYLRMDIISFNGDAVVRFELYGCNEIVMDCFLETESKLTSIYQFNTKCYNNWNVIGYQYTYVDSGNPPKWTKYANGLGNDNEYALGNDILANMTGFRSYFLRIDMWSKDGQHIHAEFKNILVLFKITQFLLNVQEFRSGKATDGNFIQPMKFYTIDKDNNQGCSAKHKTGWWFPVDSCNSSSVVRGHSAFWSVKETAFNPASSFPVDKYFMRMKSFNTFDVSKGKKAYQKTTELGNVASLAVDGLSLTNALNGECAMNELTSDPWWVVSLGKIFTIDYIVIWNRKDCCESDLSDFKVGAAKEFVNFTFSASNFELCKHYTQTVKSGESDSILCDKSSINGSFIGVWMEGANRRLTLCEVKIYSKNSVGRIGYKELCESDDDCIEPLTICLPTTDPFTFENIVYSCLCEEETIREDNQCKPYVDVGIKSMKRLDKKLTRETLELTTFEIVIENLHGKEIIQTLLPIVNFNISLYLTNSDEKVSETFQIQLPFESIEEKLNGSLAMNNSVVLPLQFNYSLNIKNCSDVSYVCVTIDRSDYRLYKEINETNNKLCLAASEFVECRPDLDLLLKRLHWTSMEPVYRDLQYNHSIELTIESLPINSYDIIQLYGERINFDFEYIVSNQQHLFNSTNPKWTSILLNIDDKQKGLESRKEVKFLAKILVELDRAACEQTTTILCVRRKLSSTSSFQEQISQNDNLCIDISLLKNCTPDVEIKNTLTLLTSSLIRGYNQTLSGIIQWENIDNKHSIVEIPTGRFNFNVTLTISDKNKKNDTAAELDLLIYSFVNDSSLFIGEQLKVDFNEEILIPRESCSNYKFLCVELRPALGSSYSLYNRNDNNNNNIHISCLNLENIVECVGLRISNLTFKIEDNNLFEGNKNTFSVIWDLGTDVNFTLNYGDNEIFFWNWYNFGHIQSYSKIEKLIYNHIYFNYSIYNVTLTAWNEVDKEIIILTKKVEPILKDYSIISNRYIPDEPPLRVTFLVDYLNEANSNTQDIYLSCSIDTGHNFTVNKNGRIQYAKPFLIDYLYTIDVIDAESLIICNNTISNITYSNQFLLQQNVSGLEIGYDVVLWPSFVNVSLTLTLVNGSDVEYDISYGNGVMETVKVHQLYANRQPFVWNYSFPEDGNFLTTAIARNRFFNTSAQASNLIKIQHEIQEVELKVNYFPPRNITIQLREVKNTKIPTNVTCFINYGDNSTVEKYDFVDLLNGMSVSYVYNRAYNERRKRNLTISAYCHNKLSQTNLSSNLVLDEEIRGLSIETSKTIISTFEYFLINISIETGTKMNVTFDYANGNVLNFYEEGPGLFITYNYTYKNDGVYTLKFNLTNSVNSMEILHEPITIQHRILNASFSLDYIEPRNFTVSIQQYSPLHIPTNVTCITEIKNSTLDHVIYPNLVEGLLRNYSIERRFNERRYKNVSVTSFCSNLVSNASFSQFVILREEVTDLNFTCSTNVTIVNRTVNFFVSTKTGDDLKVELDYGNSQQYIFNISNFYSTTIYNYSYPQVGNFTPTIRIKNTVNELFEALPLPTITQIPAYTVNISALSSTTLDEQPTNFSITVNDKRESATDVFCSYQLSESIELAKFYYEPNLTTTQTVVRYYRYTRKDTGWRFSVNVTCKNLVSSINSSREIFVHEKIRNLRMTLKRAATVPFENQVIILWVDTGSLVTYSVQFDDLASFTKKHPKIFASDESFKFNFIFNKIGNYSVGIKAKNYVSEEELLRNISVQNNIENITITANKSILWIPGVIDYVLTSKHDQKNLTDVHCSFNFSNGMTRYEYIPLWEPSTSFVYSQYFPRTAVGNLSSLITCYNLVSSFNITRPTEIILDAVIIGSLKDNGTVLLTNRTTIITEIRRMGTNSCLIFDLDDNDKQLAYGVNEFCRNNIPGNISYQQIEYNQTLIIFDHIFSNIGKYNVTLTAFNLITKDIRWFRSEVADWYCNDPNATIAQEFTDEQSFTTVMKSKELYIPSLAEYNCTMSRQILHKWSVYQLQSNKLLYSSDSSKFVLPPRTVDYGKYRVEYFISMLWHPIFNNSYTAYFEVVPTPLQLNLTNGKTSTAIYDTNVTFDAYTLSSDLDNDPSEKFKGVTFKWFCRQSNENFPTTEQLRQLDPVNIPTFEEFQNNGGCFGRGSSLVYIENNGTFILNTFFMLPNASYIIDVKMSSIYANRKKFFQIKFNIPPPKAPKLKLTCVDNCQEKKAFNAETKYEVECFVGCSSLYWQIIYEWKLLIRLNGLWFENRTNAIQKQAKRDSEIVFKAEEMAGGHYFDLSVKGSLEKVGEIERVNETFLVNKPPFGGKCSREPSEGYASINKFDITCQGWQEFEKPQFARDLKYVFRSRPKGVKPSFLLYFALKNGAASLLLSVGDPINLITEVIIQIIDSVGDVYKFILDMKVMPPPEKEVDILNLVNYLLNAKEMENLLEAGNYTTIGPTLYSIASILNANLNKSLENFENMTTNEMEEYRSNITKFRKRIREKMVEIAIQLPYQSINELEQSNSILSAIVYKPKELNYKTLKMTSRQLLKLNDALHSSRAEREKNKEISISLIETSIRLATSVESYRRDQESFYIESNTTTTNSTINNSTIDQDVQKRLQLKEVMRRIIFTIDNITDSLLDTLKLNDTPIQVTFEEIFLEIGKTSPIELLRKNFTNPLGELNIHSLEIINYTCASRKIVMTRFNLFMWDETSNDVESGLLQLDIFPCDGAREVSRKRKKRSIVNTPGNRFTFTSRMDENAVETTQKINTTALAALHFFNISDDTNPIQLRFEPPEHLTLQVLVGIDQRPSIDKNNGSFIIPNVNRTCSNENDIGYCNDLKRTIVLQSYFNTTLTVRVTIEKCINCTEEVLLYTLSVFNTSCRIWTGEKWIENKECITEKESTSTKVRFTSNLFGSIGAGIDVLPNLIDFDTVFDDFASKLADNAAVFGTICALFVLYIPLALLVKRMDKKDKLLWQPLPLLDNFKGDKFEYEVHVFTGNEKNSGTISKVLFTTFGTECNSGRRRLVSTGVTSFDSASVRSFIMTTSHYLGSLVCIRIWLEEMIFAEDPFDPWFLSRIVIIDRTSQAWYNFDCNQWLSHIHGDGHVERILMATKNDMTPDMNELFKRNFYRRMADDHLWISVGARRTKSKFTRLQRLGVCFVALFLSMIASCMFYKDSSEEANQRAGLTLGPFSFTVRELYVGLASSAVVFPGLVLITLLFNAKKWRKYTVPIGWCVAAIAALTAAFFTILYSIQWGKEKSLQWLLSFTMSFVYSIMLIQPVKVVFIAFLLTFLMKKDTDLTEYEENIGEMNKLEYKNLDHIPKELNIQQKIKETVEETMKLKETKVVEDRMHNMVKIIVLHLIYTLFVVFICYSNQNPSFYYQNKAIYDTLPKLSKVNSQANFWWWIEDIALPGLYPRQYYNSKNMSKYDMKHTSEYNHMRFSSVRLFQERVNPSKCRLPQQLQSIFNNYNCYKEMGDDNKFDRNSSFHWHDYSHSNNTHEAFIYSKKFNGYSIALGEDFQYAKRLVKNLKKWKWTDRQTRIVTLDMTILNQEIVSQVKWTFKMKATGGVTTVLRCDSLILYRYTGAGGLVALIVEILSILMWIALVIRLVYRLIKYDEIPRIFQTLSLLFFACSIILYIWRTVKGVNAVETVMNSRKTFTNLSPFFNSHYYFMVFIGFCAFFAQIHLLNLLKISRTVSVLIGTLNKSKGELGSIGFCCCIFFLGYACWGYILLGPNTEIYKSFKFTCYALVDTVFGHLDFHLISETAGLLGKIYIISYASIMMYLILNIFISTLNEFISAVKVDKTVLSEDPKVFKYIVGEIKKIFQNRTTDIQIKNYDKEIRLYGALTNHIRGLENITTTNIRGPDIDSFLDLVEYILTSDDMENDYIQQSATMDDEELYNELLIIFRIAD</sequence>
<dbReference type="SUPFAM" id="SSF49299">
    <property type="entry name" value="PKD domain"/>
    <property type="match status" value="1"/>
</dbReference>
<keyword evidence="5" id="KW-0732">Signal</keyword>
<proteinExistence type="inferred from homology"/>
<dbReference type="OrthoDB" id="2121937at2759"/>
<dbReference type="PANTHER" id="PTHR10877">
    <property type="entry name" value="POLYCYSTIN FAMILY MEMBER"/>
    <property type="match status" value="1"/>
</dbReference>
<evidence type="ECO:0000313" key="18">
    <source>
        <dbReference type="Proteomes" id="UP000549394"/>
    </source>
</evidence>
<feature type="domain" description="C-type lectin" evidence="14">
    <location>
        <begin position="1856"/>
        <end position="1971"/>
    </location>
</feature>
<dbReference type="SMART" id="SM00034">
    <property type="entry name" value="CLECT"/>
    <property type="match status" value="3"/>
</dbReference>
<dbReference type="Gene3D" id="3.90.215.10">
    <property type="entry name" value="Gamma Fibrinogen, chain A, domain 1"/>
    <property type="match status" value="1"/>
</dbReference>
<evidence type="ECO:0000256" key="2">
    <source>
        <dbReference type="ARBA" id="ARBA00007200"/>
    </source>
</evidence>
<evidence type="ECO:0000259" key="16">
    <source>
        <dbReference type="PROSITE" id="PS50948"/>
    </source>
</evidence>
<feature type="domain" description="Apple" evidence="16">
    <location>
        <begin position="1970"/>
        <end position="2064"/>
    </location>
</feature>
<dbReference type="EMBL" id="CAJFCJ010000038">
    <property type="protein sequence ID" value="CAD5126282.1"/>
    <property type="molecule type" value="Genomic_DNA"/>
</dbReference>
<dbReference type="InterPro" id="IPR046791">
    <property type="entry name" value="Polycystin_dom"/>
</dbReference>
<dbReference type="Pfam" id="PF20519">
    <property type="entry name" value="Polycystin_dom"/>
    <property type="match status" value="1"/>
</dbReference>
<feature type="domain" description="C-type lectin" evidence="14">
    <location>
        <begin position="498"/>
        <end position="634"/>
    </location>
</feature>
<dbReference type="Pfam" id="PF00147">
    <property type="entry name" value="Fibrinogen_C"/>
    <property type="match status" value="1"/>
</dbReference>
<dbReference type="Pfam" id="PF02010">
    <property type="entry name" value="REJ"/>
    <property type="match status" value="1"/>
</dbReference>
<feature type="domain" description="F5/8 type C" evidence="13">
    <location>
        <begin position="2068"/>
        <end position="2217"/>
    </location>
</feature>
<evidence type="ECO:0000256" key="4">
    <source>
        <dbReference type="ARBA" id="ARBA00022723"/>
    </source>
</evidence>
<dbReference type="SUPFAM" id="SSF49785">
    <property type="entry name" value="Galactose-binding domain-like"/>
    <property type="match status" value="6"/>
</dbReference>
<feature type="transmembrane region" description="Helical" evidence="12">
    <location>
        <begin position="5390"/>
        <end position="5409"/>
    </location>
</feature>
<feature type="transmembrane region" description="Helical" evidence="12">
    <location>
        <begin position="5311"/>
        <end position="5333"/>
    </location>
</feature>
<evidence type="ECO:0000256" key="12">
    <source>
        <dbReference type="SAM" id="Phobius"/>
    </source>
</evidence>
<keyword evidence="18" id="KW-1185">Reference proteome</keyword>
<feature type="domain" description="F5/8 type C" evidence="13">
    <location>
        <begin position="1557"/>
        <end position="1704"/>
    </location>
</feature>
<dbReference type="InterPro" id="IPR002181">
    <property type="entry name" value="Fibrinogen_a/b/g_C_dom"/>
</dbReference>
<dbReference type="PROSITE" id="PS50948">
    <property type="entry name" value="PAN"/>
    <property type="match status" value="1"/>
</dbReference>
<dbReference type="PROSITE" id="PS50041">
    <property type="entry name" value="C_TYPE_LECTIN_2"/>
    <property type="match status" value="3"/>
</dbReference>
<keyword evidence="8 12" id="KW-1133">Transmembrane helix</keyword>
<protein>
    <submittedName>
        <fullName evidence="17">DgyrCDS14438</fullName>
    </submittedName>
</protein>
<feature type="transmembrane region" description="Helical" evidence="12">
    <location>
        <begin position="5429"/>
        <end position="5451"/>
    </location>
</feature>
<keyword evidence="4" id="KW-0479">Metal-binding</keyword>
<dbReference type="Pfam" id="PF08016">
    <property type="entry name" value="PKD_channel"/>
    <property type="match status" value="1"/>
</dbReference>
<keyword evidence="10" id="KW-1015">Disulfide bond</keyword>
<dbReference type="PANTHER" id="PTHR10877:SF150">
    <property type="entry name" value="REJ DOMAIN-CONTAINING PROTEIN"/>
    <property type="match status" value="1"/>
</dbReference>
<dbReference type="PROSITE" id="PS50095">
    <property type="entry name" value="PLAT"/>
    <property type="match status" value="1"/>
</dbReference>
<name>A0A7I8WDL7_9ANNE</name>
<dbReference type="InterPro" id="IPR014716">
    <property type="entry name" value="Fibrinogen_a/b/g_C_1"/>
</dbReference>
<feature type="transmembrane region" description="Helical" evidence="12">
    <location>
        <begin position="5515"/>
        <end position="5534"/>
    </location>
</feature>
<evidence type="ECO:0000259" key="14">
    <source>
        <dbReference type="PROSITE" id="PS50041"/>
    </source>
</evidence>
<dbReference type="InterPro" id="IPR035986">
    <property type="entry name" value="PKD_dom_sf"/>
</dbReference>
<evidence type="ECO:0000256" key="7">
    <source>
        <dbReference type="ARBA" id="ARBA00022837"/>
    </source>
</evidence>
<dbReference type="InterPro" id="IPR003609">
    <property type="entry name" value="Pan_app"/>
</dbReference>
<dbReference type="InterPro" id="IPR016187">
    <property type="entry name" value="CTDL_fold"/>
</dbReference>
<feature type="transmembrane region" description="Helical" evidence="12">
    <location>
        <begin position="5870"/>
        <end position="5892"/>
    </location>
</feature>
<dbReference type="InterPro" id="IPR002859">
    <property type="entry name" value="PKD/REJ-like"/>
</dbReference>
<comment type="caution">
    <text evidence="11">Lacks conserved residue(s) required for the propagation of feature annotation.</text>
</comment>
<dbReference type="GO" id="GO:0005262">
    <property type="term" value="F:calcium channel activity"/>
    <property type="evidence" value="ECO:0007669"/>
    <property type="project" value="TreeGrafter"/>
</dbReference>
<evidence type="ECO:0000256" key="6">
    <source>
        <dbReference type="ARBA" id="ARBA00022737"/>
    </source>
</evidence>
<reference evidence="17 18" key="1">
    <citation type="submission" date="2020-08" db="EMBL/GenBank/DDBJ databases">
        <authorList>
            <person name="Hejnol A."/>
        </authorList>
    </citation>
    <scope>NUCLEOTIDE SEQUENCE [LARGE SCALE GENOMIC DNA]</scope>
</reference>
<dbReference type="GO" id="GO:0046872">
    <property type="term" value="F:metal ion binding"/>
    <property type="evidence" value="ECO:0007669"/>
    <property type="project" value="UniProtKB-KW"/>
</dbReference>
<feature type="transmembrane region" description="Helical" evidence="12">
    <location>
        <begin position="5357"/>
        <end position="5378"/>
    </location>
</feature>
<dbReference type="SUPFAM" id="SSF49723">
    <property type="entry name" value="Lipase/lipooxygenase domain (PLAT/LH2 domain)"/>
    <property type="match status" value="1"/>
</dbReference>
<keyword evidence="9 12" id="KW-0472">Membrane</keyword>
<keyword evidence="6" id="KW-0677">Repeat</keyword>
<feature type="transmembrane region" description="Helical" evidence="12">
    <location>
        <begin position="5932"/>
        <end position="5950"/>
    </location>
</feature>
<evidence type="ECO:0000256" key="9">
    <source>
        <dbReference type="ARBA" id="ARBA00023136"/>
    </source>
</evidence>
<evidence type="ECO:0000256" key="1">
    <source>
        <dbReference type="ARBA" id="ARBA00004141"/>
    </source>
</evidence>
<evidence type="ECO:0000256" key="3">
    <source>
        <dbReference type="ARBA" id="ARBA00022692"/>
    </source>
</evidence>
<accession>A0A7I8WDL7</accession>
<dbReference type="InterPro" id="IPR001024">
    <property type="entry name" value="PLAT/LH2_dom"/>
</dbReference>
<dbReference type="Pfam" id="PF00754">
    <property type="entry name" value="F5_F8_type_C"/>
    <property type="match status" value="2"/>
</dbReference>
<dbReference type="InterPro" id="IPR036392">
    <property type="entry name" value="PLAT/LH2_dom_sf"/>
</dbReference>
<dbReference type="Pfam" id="PF22633">
    <property type="entry name" value="F5_F8_type_C_2"/>
    <property type="match status" value="1"/>
</dbReference>
<keyword evidence="7" id="KW-0106">Calcium</keyword>
<feature type="transmembrane region" description="Helical" evidence="12">
    <location>
        <begin position="5829"/>
        <end position="5850"/>
    </location>
</feature>
<dbReference type="Proteomes" id="UP000549394">
    <property type="component" value="Unassembled WGS sequence"/>
</dbReference>
<comment type="caution">
    <text evidence="17">The sequence shown here is derived from an EMBL/GenBank/DDBJ whole genome shotgun (WGS) entry which is preliminary data.</text>
</comment>
<dbReference type="InterPro" id="IPR036056">
    <property type="entry name" value="Fibrinogen-like_C"/>
</dbReference>
<organism evidence="17 18">
    <name type="scientific">Dimorphilus gyrociliatus</name>
    <dbReference type="NCBI Taxonomy" id="2664684"/>
    <lineage>
        <taxon>Eukaryota</taxon>
        <taxon>Metazoa</taxon>
        <taxon>Spiralia</taxon>
        <taxon>Lophotrochozoa</taxon>
        <taxon>Annelida</taxon>
        <taxon>Polychaeta</taxon>
        <taxon>Polychaeta incertae sedis</taxon>
        <taxon>Dinophilidae</taxon>
        <taxon>Dimorphilus</taxon>
    </lineage>
</organism>
<dbReference type="InterPro" id="IPR051223">
    <property type="entry name" value="Polycystin"/>
</dbReference>
<gene>
    <name evidence="17" type="ORF">DGYR_LOCUS13533</name>
</gene>
<dbReference type="InterPro" id="IPR013122">
    <property type="entry name" value="PKD1_2_channel"/>
</dbReference>
<feature type="domain" description="PLAT" evidence="15">
    <location>
        <begin position="5147"/>
        <end position="5268"/>
    </location>
</feature>
<dbReference type="SMART" id="SM00186">
    <property type="entry name" value="FBG"/>
    <property type="match status" value="1"/>
</dbReference>
<dbReference type="Pfam" id="PF01477">
    <property type="entry name" value="PLAT"/>
    <property type="match status" value="1"/>
</dbReference>
<keyword evidence="3 12" id="KW-0812">Transmembrane</keyword>
<feature type="transmembrane region" description="Helical" evidence="12">
    <location>
        <begin position="5781"/>
        <end position="5799"/>
    </location>
</feature>
<feature type="domain" description="F5/8 type C" evidence="13">
    <location>
        <begin position="720"/>
        <end position="871"/>
    </location>
</feature>
<dbReference type="Gene3D" id="3.50.4.10">
    <property type="entry name" value="Hepatocyte Growth Factor"/>
    <property type="match status" value="1"/>
</dbReference>